<dbReference type="EMBL" id="NEDP02005376">
    <property type="protein sequence ID" value="OWF41644.1"/>
    <property type="molecule type" value="Genomic_DNA"/>
</dbReference>
<dbReference type="Proteomes" id="UP000242188">
    <property type="component" value="Unassembled WGS sequence"/>
</dbReference>
<evidence type="ECO:0000313" key="4">
    <source>
        <dbReference type="Proteomes" id="UP000242188"/>
    </source>
</evidence>
<dbReference type="InterPro" id="IPR045860">
    <property type="entry name" value="Snake_toxin-like_sf"/>
</dbReference>
<dbReference type="AlphaFoldDB" id="A0A210PYT5"/>
<accession>A0A210PYT5</accession>
<name>A0A210PYT5_MIZYE</name>
<dbReference type="PANTHER" id="PTHR46534">
    <property type="entry name" value="IGGFC_BINDING DOMAIN-CONTAINING PROTEIN"/>
    <property type="match status" value="1"/>
</dbReference>
<evidence type="ECO:0000313" key="3">
    <source>
        <dbReference type="EMBL" id="OWF41644.1"/>
    </source>
</evidence>
<dbReference type="PANTHER" id="PTHR46534:SF1">
    <property type="entry name" value="IGGFC-BINDING PROTEIN N-TERMINAL DOMAIN-CONTAINING PROTEIN"/>
    <property type="match status" value="1"/>
</dbReference>
<evidence type="ECO:0000259" key="2">
    <source>
        <dbReference type="Pfam" id="PF17517"/>
    </source>
</evidence>
<proteinExistence type="predicted"/>
<dbReference type="InterPro" id="IPR035234">
    <property type="entry name" value="IgGFc-bd_N"/>
</dbReference>
<gene>
    <name evidence="3" type="ORF">KP79_PYT22054</name>
</gene>
<keyword evidence="4" id="KW-1185">Reference proteome</keyword>
<feature type="chain" id="PRO_5013097911" evidence="1">
    <location>
        <begin position="28"/>
        <end position="664"/>
    </location>
</feature>
<comment type="caution">
    <text evidence="3">The sequence shown here is derived from an EMBL/GenBank/DDBJ whole genome shotgun (WGS) entry which is preliminary data.</text>
</comment>
<sequence>MDYTSSGTYTFLVAFLVFLLSLQFTTAIRCLSCNDVIQPRHCSGIEHCPEGDACVTESYRNKNGETLFNVGCMSALRCSLNAIHNSSAIILRTDIIGTHQRDVCTECCHSDLCNAAGCGMNGFPQQRGPVCLNCPQSRDPADCDVISVCLRGEICHVEEIFEFGDVFYKTSCVRNTDTQCNSHLIYNPVEIGRRSTRRDNCFFCCMDDLCNTKCHPSTSPVLTTEPSTTHMPIYQRNVTTSHAPSTISSTTQAPIHHDFKGKEFFLMFIENTLYDYSVIKLKAFVTSTATNANIQVITQYNSTSYHVSGLAKHIAIDANMTMRENGRASKGVILTSDSPVSVTAFNLYFSSASGGYLALPVESLGVNYIVGTARPNYALFETYGTSFAVGAPYDNTVVNITLSTSGISVPGQFHREGDKITVVLDKLDTFYIETNTLNQDLTGTHILSDKPVVVVSGNLCSYGYGGCNHLVEYLPPVSKWGTRFMVPPITRSISCIIRIISSVSNTNVVVISDTSNKTYSVSTHVDINTNSTQPYAISSDHPVLVLLSIYERTVEMTLVPSINQFSNEPVLVSTPTSFVYDNYIVVSIQTINQSGLQLRTVYGTDLSNVGSVSFPDADGEMYSFITVSCNNKCSVQHNDTDVAFSVIVYGFEINAVYAYPANLA</sequence>
<feature type="domain" description="IgGFc-binding protein N-terminal" evidence="2">
    <location>
        <begin position="355"/>
        <end position="650"/>
    </location>
</feature>
<protein>
    <submittedName>
        <fullName evidence="3">IgGFc-binding protein</fullName>
    </submittedName>
</protein>
<feature type="signal peptide" evidence="1">
    <location>
        <begin position="1"/>
        <end position="27"/>
    </location>
</feature>
<dbReference type="OrthoDB" id="6142386at2759"/>
<evidence type="ECO:0000256" key="1">
    <source>
        <dbReference type="SAM" id="SignalP"/>
    </source>
</evidence>
<dbReference type="SUPFAM" id="SSF57302">
    <property type="entry name" value="Snake toxin-like"/>
    <property type="match status" value="1"/>
</dbReference>
<organism evidence="3 4">
    <name type="scientific">Mizuhopecten yessoensis</name>
    <name type="common">Japanese scallop</name>
    <name type="synonym">Patinopecten yessoensis</name>
    <dbReference type="NCBI Taxonomy" id="6573"/>
    <lineage>
        <taxon>Eukaryota</taxon>
        <taxon>Metazoa</taxon>
        <taxon>Spiralia</taxon>
        <taxon>Lophotrochozoa</taxon>
        <taxon>Mollusca</taxon>
        <taxon>Bivalvia</taxon>
        <taxon>Autobranchia</taxon>
        <taxon>Pteriomorphia</taxon>
        <taxon>Pectinida</taxon>
        <taxon>Pectinoidea</taxon>
        <taxon>Pectinidae</taxon>
        <taxon>Mizuhopecten</taxon>
    </lineage>
</organism>
<keyword evidence="1" id="KW-0732">Signal</keyword>
<dbReference type="Pfam" id="PF17517">
    <property type="entry name" value="IgGFc_binding"/>
    <property type="match status" value="1"/>
</dbReference>
<reference evidence="3 4" key="1">
    <citation type="journal article" date="2017" name="Nat. Ecol. Evol.">
        <title>Scallop genome provides insights into evolution of bilaterian karyotype and development.</title>
        <authorList>
            <person name="Wang S."/>
            <person name="Zhang J."/>
            <person name="Jiao W."/>
            <person name="Li J."/>
            <person name="Xun X."/>
            <person name="Sun Y."/>
            <person name="Guo X."/>
            <person name="Huan P."/>
            <person name="Dong B."/>
            <person name="Zhang L."/>
            <person name="Hu X."/>
            <person name="Sun X."/>
            <person name="Wang J."/>
            <person name="Zhao C."/>
            <person name="Wang Y."/>
            <person name="Wang D."/>
            <person name="Huang X."/>
            <person name="Wang R."/>
            <person name="Lv J."/>
            <person name="Li Y."/>
            <person name="Zhang Z."/>
            <person name="Liu B."/>
            <person name="Lu W."/>
            <person name="Hui Y."/>
            <person name="Liang J."/>
            <person name="Zhou Z."/>
            <person name="Hou R."/>
            <person name="Li X."/>
            <person name="Liu Y."/>
            <person name="Li H."/>
            <person name="Ning X."/>
            <person name="Lin Y."/>
            <person name="Zhao L."/>
            <person name="Xing Q."/>
            <person name="Dou J."/>
            <person name="Li Y."/>
            <person name="Mao J."/>
            <person name="Guo H."/>
            <person name="Dou H."/>
            <person name="Li T."/>
            <person name="Mu C."/>
            <person name="Jiang W."/>
            <person name="Fu Q."/>
            <person name="Fu X."/>
            <person name="Miao Y."/>
            <person name="Liu J."/>
            <person name="Yu Q."/>
            <person name="Li R."/>
            <person name="Liao H."/>
            <person name="Li X."/>
            <person name="Kong Y."/>
            <person name="Jiang Z."/>
            <person name="Chourrout D."/>
            <person name="Li R."/>
            <person name="Bao Z."/>
        </authorList>
    </citation>
    <scope>NUCLEOTIDE SEQUENCE [LARGE SCALE GENOMIC DNA]</scope>
    <source>
        <strain evidence="3 4">PY_sf001</strain>
    </source>
</reference>